<dbReference type="Pfam" id="PF00496">
    <property type="entry name" value="SBP_bac_5"/>
    <property type="match status" value="1"/>
</dbReference>
<keyword evidence="8" id="KW-1185">Reference proteome</keyword>
<keyword evidence="3" id="KW-0813">Transport</keyword>
<dbReference type="EMBL" id="MUYU01000009">
    <property type="protein sequence ID" value="OOS24556.1"/>
    <property type="molecule type" value="Genomic_DNA"/>
</dbReference>
<feature type="chain" id="PRO_5012684656" description="Solute-binding protein family 5 domain-containing protein" evidence="5">
    <location>
        <begin position="22"/>
        <end position="543"/>
    </location>
</feature>
<sequence>MKFSFKLLALALGMGSVCALSACHDSPNRTSNDPKTDAATSHSIEIGNTAEPTSLDPHKTSDIPSFNIIRQFLVGLVATDATGKTIPSLAERWESADNKQWTFYLRDANWSDGTPITAQDFVYSLRRLTDPATAAPYASYLADAKVVNADKIIAGTASVDSLGVVAIDDKTLQITLTEPVPYFVDLLVLPATYAVNAKAIEQHGDAWVNPANIVVSGAYKPVEQVVGSHVKLERNSAYFDNEKTTFDTVSFLPIAGVGEISRYQAGEVDITSDVPPEQFEQIKAKHGNELVTMPRLCTAYFEYHNQVAPFDDVRVRQALSLIIDRDIITKDVLKRGEKPAYQFTPSVIAGMSVIEPDWVKDDRVTRIAKAKALLNEAGYNAQNPLKFELLSSSNEIAKNVTVASQAIYKESLDFIDINLSKMEWKALQDNRKQGKYQAVLASWCADYNEPTTFLNIFKTGNENNRSRYHNAAYDALLEQAINTADSTERQKLYAQAEMILQKDAPGTFLYNTVNSRLVKPEIIAESINDPAGGWQVKDWKLKQ</sequence>
<protein>
    <recommendedName>
        <fullName evidence="6">Solute-binding protein family 5 domain-containing protein</fullName>
    </recommendedName>
</protein>
<evidence type="ECO:0000256" key="2">
    <source>
        <dbReference type="ARBA" id="ARBA00005695"/>
    </source>
</evidence>
<dbReference type="GO" id="GO:1904680">
    <property type="term" value="F:peptide transmembrane transporter activity"/>
    <property type="evidence" value="ECO:0007669"/>
    <property type="project" value="TreeGrafter"/>
</dbReference>
<evidence type="ECO:0000259" key="6">
    <source>
        <dbReference type="Pfam" id="PF00496"/>
    </source>
</evidence>
<evidence type="ECO:0000313" key="8">
    <source>
        <dbReference type="Proteomes" id="UP000189800"/>
    </source>
</evidence>
<feature type="domain" description="Solute-binding protein family 5" evidence="6">
    <location>
        <begin position="85"/>
        <end position="463"/>
    </location>
</feature>
<dbReference type="SUPFAM" id="SSF53850">
    <property type="entry name" value="Periplasmic binding protein-like II"/>
    <property type="match status" value="1"/>
</dbReference>
<name>A0A1T0CQD7_9GAMM</name>
<evidence type="ECO:0000256" key="4">
    <source>
        <dbReference type="ARBA" id="ARBA00022729"/>
    </source>
</evidence>
<dbReference type="GO" id="GO:0015833">
    <property type="term" value="P:peptide transport"/>
    <property type="evidence" value="ECO:0007669"/>
    <property type="project" value="TreeGrafter"/>
</dbReference>
<dbReference type="PIRSF" id="PIRSF002741">
    <property type="entry name" value="MppA"/>
    <property type="match status" value="1"/>
</dbReference>
<organism evidence="7 8">
    <name type="scientific">Moraxella pluranimalium</name>
    <dbReference type="NCBI Taxonomy" id="470453"/>
    <lineage>
        <taxon>Bacteria</taxon>
        <taxon>Pseudomonadati</taxon>
        <taxon>Pseudomonadota</taxon>
        <taxon>Gammaproteobacteria</taxon>
        <taxon>Moraxellales</taxon>
        <taxon>Moraxellaceae</taxon>
        <taxon>Moraxella</taxon>
    </lineage>
</organism>
<gene>
    <name evidence="7" type="ORF">B0680_03735</name>
</gene>
<dbReference type="PROSITE" id="PS51257">
    <property type="entry name" value="PROKAR_LIPOPROTEIN"/>
    <property type="match status" value="1"/>
</dbReference>
<feature type="signal peptide" evidence="5">
    <location>
        <begin position="1"/>
        <end position="21"/>
    </location>
</feature>
<evidence type="ECO:0000256" key="5">
    <source>
        <dbReference type="SAM" id="SignalP"/>
    </source>
</evidence>
<dbReference type="FunFam" id="3.10.105.10:FF:000001">
    <property type="entry name" value="Oligopeptide ABC transporter, oligopeptide-binding protein"/>
    <property type="match status" value="1"/>
</dbReference>
<dbReference type="Gene3D" id="3.90.76.10">
    <property type="entry name" value="Dipeptide-binding Protein, Domain 1"/>
    <property type="match status" value="1"/>
</dbReference>
<dbReference type="InterPro" id="IPR030678">
    <property type="entry name" value="Peptide/Ni-bd"/>
</dbReference>
<comment type="similarity">
    <text evidence="2">Belongs to the bacterial solute-binding protein 5 family.</text>
</comment>
<dbReference type="Proteomes" id="UP000189800">
    <property type="component" value="Unassembled WGS sequence"/>
</dbReference>
<dbReference type="Gene3D" id="3.40.190.10">
    <property type="entry name" value="Periplasmic binding protein-like II"/>
    <property type="match status" value="1"/>
</dbReference>
<evidence type="ECO:0000313" key="7">
    <source>
        <dbReference type="EMBL" id="OOS24556.1"/>
    </source>
</evidence>
<comment type="subcellular location">
    <subcellularLocation>
        <location evidence="1">Cell envelope</location>
    </subcellularLocation>
</comment>
<dbReference type="Gene3D" id="3.10.105.10">
    <property type="entry name" value="Dipeptide-binding Protein, Domain 3"/>
    <property type="match status" value="1"/>
</dbReference>
<comment type="caution">
    <text evidence="7">The sequence shown here is derived from an EMBL/GenBank/DDBJ whole genome shotgun (WGS) entry which is preliminary data.</text>
</comment>
<reference evidence="7 8" key="1">
    <citation type="submission" date="2017-02" db="EMBL/GenBank/DDBJ databases">
        <title>Draft genome sequence of Moraxella pluranimalium CCUG 54913T type strain.</title>
        <authorList>
            <person name="Salva-Serra F."/>
            <person name="Engstrom-Jakobsson H."/>
            <person name="Thorell K."/>
            <person name="Jaen-Luchoro D."/>
            <person name="Gonzales-Siles L."/>
            <person name="Karlsson R."/>
            <person name="Yazdan S."/>
            <person name="Boulund F."/>
            <person name="Johnning A."/>
            <person name="Engstrand L."/>
            <person name="Kristiansson E."/>
            <person name="Moore E."/>
        </authorList>
    </citation>
    <scope>NUCLEOTIDE SEQUENCE [LARGE SCALE GENOMIC DNA]</scope>
    <source>
        <strain evidence="7 8">CCUG 54913</strain>
    </source>
</reference>
<evidence type="ECO:0000256" key="3">
    <source>
        <dbReference type="ARBA" id="ARBA00022448"/>
    </source>
</evidence>
<accession>A0A1T0CQD7</accession>
<dbReference type="GO" id="GO:0030288">
    <property type="term" value="C:outer membrane-bounded periplasmic space"/>
    <property type="evidence" value="ECO:0007669"/>
    <property type="project" value="TreeGrafter"/>
</dbReference>
<dbReference type="OrthoDB" id="9801912at2"/>
<dbReference type="PANTHER" id="PTHR30290:SF10">
    <property type="entry name" value="PERIPLASMIC OLIGOPEPTIDE-BINDING PROTEIN-RELATED"/>
    <property type="match status" value="1"/>
</dbReference>
<dbReference type="STRING" id="470453.B0680_03735"/>
<dbReference type="InterPro" id="IPR000914">
    <property type="entry name" value="SBP_5_dom"/>
</dbReference>
<dbReference type="AlphaFoldDB" id="A0A1T0CQD7"/>
<dbReference type="CDD" id="cd08504">
    <property type="entry name" value="PBP2_OppA"/>
    <property type="match status" value="1"/>
</dbReference>
<dbReference type="FunFam" id="3.90.76.10:FF:000001">
    <property type="entry name" value="Oligopeptide ABC transporter substrate-binding protein"/>
    <property type="match status" value="1"/>
</dbReference>
<proteinExistence type="inferred from homology"/>
<evidence type="ECO:0000256" key="1">
    <source>
        <dbReference type="ARBA" id="ARBA00004196"/>
    </source>
</evidence>
<dbReference type="InterPro" id="IPR039424">
    <property type="entry name" value="SBP_5"/>
</dbReference>
<dbReference type="PANTHER" id="PTHR30290">
    <property type="entry name" value="PERIPLASMIC BINDING COMPONENT OF ABC TRANSPORTER"/>
    <property type="match status" value="1"/>
</dbReference>
<keyword evidence="4 5" id="KW-0732">Signal</keyword>
<dbReference type="RefSeq" id="WP_078253718.1">
    <property type="nucleotide sequence ID" value="NZ_MUYU01000009.1"/>
</dbReference>
<dbReference type="GO" id="GO:0043190">
    <property type="term" value="C:ATP-binding cassette (ABC) transporter complex"/>
    <property type="evidence" value="ECO:0007669"/>
    <property type="project" value="InterPro"/>
</dbReference>